<accession>A0A9N9PGE9</accession>
<evidence type="ECO:0000313" key="2">
    <source>
        <dbReference type="Proteomes" id="UP000789405"/>
    </source>
</evidence>
<reference evidence="1" key="1">
    <citation type="submission" date="2021-06" db="EMBL/GenBank/DDBJ databases">
        <authorList>
            <person name="Kallberg Y."/>
            <person name="Tangrot J."/>
            <person name="Rosling A."/>
        </authorList>
    </citation>
    <scope>NUCLEOTIDE SEQUENCE</scope>
    <source>
        <strain evidence="1">MA453B</strain>
    </source>
</reference>
<dbReference type="Proteomes" id="UP000789405">
    <property type="component" value="Unassembled WGS sequence"/>
</dbReference>
<protein>
    <submittedName>
        <fullName evidence="1">23196_t:CDS:1</fullName>
    </submittedName>
</protein>
<dbReference type="AlphaFoldDB" id="A0A9N9PGE9"/>
<comment type="caution">
    <text evidence="1">The sequence shown here is derived from an EMBL/GenBank/DDBJ whole genome shotgun (WGS) entry which is preliminary data.</text>
</comment>
<gene>
    <name evidence="1" type="ORF">DERYTH_LOCUS26625</name>
</gene>
<feature type="non-terminal residue" evidence="1">
    <location>
        <position position="169"/>
    </location>
</feature>
<name>A0A9N9PGE9_9GLOM</name>
<evidence type="ECO:0000313" key="1">
    <source>
        <dbReference type="EMBL" id="CAG8818446.1"/>
    </source>
</evidence>
<dbReference type="OrthoDB" id="1470350at2759"/>
<sequence length="169" mass="19818">GLLDLFDFSNKGVAFNCNYIYWRFNRQIFYRAMRTASQSNSTFKLMNILSEEMINYWIDLKNPDEIKKIDITKELMESEKYSNCVRNFQNDSLFVFMPKILRHIPILRNLNSSNFDSKQLGNDLLTSMIIANTPYEIRSQINVDPSLSRPMTDDEILGILFESFIPSDT</sequence>
<feature type="non-terminal residue" evidence="1">
    <location>
        <position position="1"/>
    </location>
</feature>
<dbReference type="EMBL" id="CAJVPY010056548">
    <property type="protein sequence ID" value="CAG8818446.1"/>
    <property type="molecule type" value="Genomic_DNA"/>
</dbReference>
<proteinExistence type="predicted"/>
<keyword evidence="2" id="KW-1185">Reference proteome</keyword>
<organism evidence="1 2">
    <name type="scientific">Dentiscutata erythropus</name>
    <dbReference type="NCBI Taxonomy" id="1348616"/>
    <lineage>
        <taxon>Eukaryota</taxon>
        <taxon>Fungi</taxon>
        <taxon>Fungi incertae sedis</taxon>
        <taxon>Mucoromycota</taxon>
        <taxon>Glomeromycotina</taxon>
        <taxon>Glomeromycetes</taxon>
        <taxon>Diversisporales</taxon>
        <taxon>Gigasporaceae</taxon>
        <taxon>Dentiscutata</taxon>
    </lineage>
</organism>